<proteinExistence type="predicted"/>
<dbReference type="KEGG" id="cwo:Cwoe_4800"/>
<protein>
    <submittedName>
        <fullName evidence="1">Uncharacterized protein</fullName>
    </submittedName>
</protein>
<accession>D3FB21</accession>
<organism evidence="1 2">
    <name type="scientific">Conexibacter woesei (strain DSM 14684 / CCUG 47730 / CIP 108061 / JCM 11494 / NBRC 100937 / ID131577)</name>
    <dbReference type="NCBI Taxonomy" id="469383"/>
    <lineage>
        <taxon>Bacteria</taxon>
        <taxon>Bacillati</taxon>
        <taxon>Actinomycetota</taxon>
        <taxon>Thermoleophilia</taxon>
        <taxon>Solirubrobacterales</taxon>
        <taxon>Conexibacteraceae</taxon>
        <taxon>Conexibacter</taxon>
    </lineage>
</organism>
<dbReference type="RefSeq" id="WP_012936264.1">
    <property type="nucleotide sequence ID" value="NC_013739.1"/>
</dbReference>
<reference evidence="2" key="2">
    <citation type="submission" date="2010-01" db="EMBL/GenBank/DDBJ databases">
        <title>The complete genome of Conexibacter woesei DSM 14684.</title>
        <authorList>
            <consortium name="US DOE Joint Genome Institute (JGI-PGF)"/>
            <person name="Lucas S."/>
            <person name="Copeland A."/>
            <person name="Lapidus A."/>
            <person name="Glavina del Rio T."/>
            <person name="Dalin E."/>
            <person name="Tice H."/>
            <person name="Bruce D."/>
            <person name="Goodwin L."/>
            <person name="Pitluck S."/>
            <person name="Kyrpides N."/>
            <person name="Mavromatis K."/>
            <person name="Ivanova N."/>
            <person name="Mikhailova N."/>
            <person name="Chertkov O."/>
            <person name="Brettin T."/>
            <person name="Detter J.C."/>
            <person name="Han C."/>
            <person name="Larimer F."/>
            <person name="Land M."/>
            <person name="Hauser L."/>
            <person name="Markowitz V."/>
            <person name="Cheng J.-F."/>
            <person name="Hugenholtz P."/>
            <person name="Woyke T."/>
            <person name="Wu D."/>
            <person name="Pukall R."/>
            <person name="Steenblock K."/>
            <person name="Schneider S."/>
            <person name="Klenk H.-P."/>
            <person name="Eisen J.A."/>
        </authorList>
    </citation>
    <scope>NUCLEOTIDE SEQUENCE [LARGE SCALE GENOMIC DNA]</scope>
    <source>
        <strain evidence="2">DSM 14684 / CIP 108061 / JCM 11494 / NBRC 100937 / ID131577</strain>
    </source>
</reference>
<sequence>MPKLTNYPATLDVSGQIHVKAEADDTGECTPGQDVTVDFDADAELGRPRRVSLTIFDGAVATSFARKARGAVHKGALTGYRETNYCRPSEPVELEQPACTSHRGTLRAWLAKGPDLRRTDDDLAPLSHPVALALMRDGGGTQDPSCMRYLSSGLTLWNGLSNVLDTLEIDKQTLTIPIGVGNVRFQSLRRGESIRRVIRLNGACDHVFAGSQVALGSRDRRDCTVTGSFFVALKRVG</sequence>
<evidence type="ECO:0000313" key="1">
    <source>
        <dbReference type="EMBL" id="ADB53213.1"/>
    </source>
</evidence>
<reference evidence="1 2" key="1">
    <citation type="journal article" date="2010" name="Stand. Genomic Sci.">
        <title>Complete genome sequence of Conexibacter woesei type strain (ID131577).</title>
        <authorList>
            <person name="Pukall R."/>
            <person name="Lapidus A."/>
            <person name="Glavina Del Rio T."/>
            <person name="Copeland A."/>
            <person name="Tice H."/>
            <person name="Cheng J.-F."/>
            <person name="Lucas S."/>
            <person name="Chen F."/>
            <person name="Nolan M."/>
            <person name="Bruce D."/>
            <person name="Goodwin L."/>
            <person name="Pitluck S."/>
            <person name="Mavromatis K."/>
            <person name="Ivanova N."/>
            <person name="Ovchinnikova G."/>
            <person name="Pati A."/>
            <person name="Chen A."/>
            <person name="Palaniappan K."/>
            <person name="Land M."/>
            <person name="Hauser L."/>
            <person name="Chang Y.-J."/>
            <person name="Jeffries C.D."/>
            <person name="Chain P."/>
            <person name="Meincke L."/>
            <person name="Sims D."/>
            <person name="Brettin T."/>
            <person name="Detter J.C."/>
            <person name="Rohde M."/>
            <person name="Goeker M."/>
            <person name="Bristow J."/>
            <person name="Eisen J.A."/>
            <person name="Markowitz V."/>
            <person name="Kyrpides N.C."/>
            <person name="Klenk H.-P."/>
            <person name="Hugenholtz P."/>
        </authorList>
    </citation>
    <scope>NUCLEOTIDE SEQUENCE [LARGE SCALE GENOMIC DNA]</scope>
    <source>
        <strain evidence="2">DSM 14684 / CIP 108061 / JCM 11494 / NBRC 100937 / ID131577</strain>
    </source>
</reference>
<dbReference type="HOGENOM" id="CLU_1169089_0_0_11"/>
<keyword evidence="2" id="KW-1185">Reference proteome</keyword>
<name>D3FB21_CONWI</name>
<dbReference type="Proteomes" id="UP000008229">
    <property type="component" value="Chromosome"/>
</dbReference>
<evidence type="ECO:0000313" key="2">
    <source>
        <dbReference type="Proteomes" id="UP000008229"/>
    </source>
</evidence>
<dbReference type="eggNOG" id="ENOG5032KER">
    <property type="taxonomic scope" value="Bacteria"/>
</dbReference>
<dbReference type="EMBL" id="CP001854">
    <property type="protein sequence ID" value="ADB53213.1"/>
    <property type="molecule type" value="Genomic_DNA"/>
</dbReference>
<dbReference type="AlphaFoldDB" id="D3FB21"/>
<dbReference type="OrthoDB" id="9911143at2"/>
<gene>
    <name evidence="1" type="ordered locus">Cwoe_4800</name>
</gene>